<evidence type="ECO:0000313" key="2">
    <source>
        <dbReference type="EMBL" id="KAF2258340.1"/>
    </source>
</evidence>
<dbReference type="Gene3D" id="3.40.50.1820">
    <property type="entry name" value="alpha/beta hydrolase"/>
    <property type="match status" value="1"/>
</dbReference>
<evidence type="ECO:0000313" key="3">
    <source>
        <dbReference type="Proteomes" id="UP000800093"/>
    </source>
</evidence>
<protein>
    <submittedName>
        <fullName evidence="2">Alpha/beta-hydrolase</fullName>
    </submittedName>
</protein>
<dbReference type="SUPFAM" id="SSF53474">
    <property type="entry name" value="alpha/beta-Hydrolases"/>
    <property type="match status" value="1"/>
</dbReference>
<dbReference type="GO" id="GO:0016787">
    <property type="term" value="F:hydrolase activity"/>
    <property type="evidence" value="ECO:0007669"/>
    <property type="project" value="InterPro"/>
</dbReference>
<accession>A0A9P4K1A7</accession>
<dbReference type="InterPro" id="IPR002925">
    <property type="entry name" value="Dienelactn_hydro"/>
</dbReference>
<dbReference type="EMBL" id="ML986768">
    <property type="protein sequence ID" value="KAF2258340.1"/>
    <property type="molecule type" value="Genomic_DNA"/>
</dbReference>
<organism evidence="2 3">
    <name type="scientific">Lojkania enalia</name>
    <dbReference type="NCBI Taxonomy" id="147567"/>
    <lineage>
        <taxon>Eukaryota</taxon>
        <taxon>Fungi</taxon>
        <taxon>Dikarya</taxon>
        <taxon>Ascomycota</taxon>
        <taxon>Pezizomycotina</taxon>
        <taxon>Dothideomycetes</taxon>
        <taxon>Pleosporomycetidae</taxon>
        <taxon>Pleosporales</taxon>
        <taxon>Pleosporales incertae sedis</taxon>
        <taxon>Lojkania</taxon>
    </lineage>
</organism>
<gene>
    <name evidence="2" type="ORF">CC78DRAFT_537871</name>
</gene>
<dbReference type="OrthoDB" id="10019231at2759"/>
<name>A0A9P4K1A7_9PLEO</name>
<sequence>MSGDCCKSGFSWNGSPVGHETTVAHNKAYVTGDSKSASIIIVHDIFGWTFTNLRLLADHFAKEANATVYVPDFFDGEIIPTDVMDTPEKREAFNIPAFVQRHGKDKRYPEIKAVAQSLKTTFPKVGAIGYCYGAWACFRLGSDPSLIDAISTAHPSLLENSEIDNVKVPVQILSPEHDPAYTPELKEYSNKVIPTLNVPYEYIYFPGLAHGFAARGDVNNTAQKNGLERAKRSAVNFFNEFLH</sequence>
<feature type="domain" description="Dienelactone hydrolase" evidence="1">
    <location>
        <begin position="31"/>
        <end position="241"/>
    </location>
</feature>
<comment type="caution">
    <text evidence="2">The sequence shown here is derived from an EMBL/GenBank/DDBJ whole genome shotgun (WGS) entry which is preliminary data.</text>
</comment>
<reference evidence="3" key="1">
    <citation type="journal article" date="2020" name="Stud. Mycol.">
        <title>101 Dothideomycetes genomes: A test case for predicting lifestyles and emergence of pathogens.</title>
        <authorList>
            <person name="Haridas S."/>
            <person name="Albert R."/>
            <person name="Binder M."/>
            <person name="Bloem J."/>
            <person name="LaButti K."/>
            <person name="Salamov A."/>
            <person name="Andreopoulos B."/>
            <person name="Baker S."/>
            <person name="Barry K."/>
            <person name="Bills G."/>
            <person name="Bluhm B."/>
            <person name="Cannon C."/>
            <person name="Castanera R."/>
            <person name="Culley D."/>
            <person name="Daum C."/>
            <person name="Ezra D."/>
            <person name="Gonzalez J."/>
            <person name="Henrissat B."/>
            <person name="Kuo A."/>
            <person name="Liang C."/>
            <person name="Lipzen A."/>
            <person name="Lutzoni F."/>
            <person name="Magnuson J."/>
            <person name="Mondo S."/>
            <person name="Nolan M."/>
            <person name="Ohm R."/>
            <person name="Pangilinan J."/>
            <person name="Park H.-J."/>
            <person name="Ramirez L."/>
            <person name="Alfaro M."/>
            <person name="Sun H."/>
            <person name="Tritt A."/>
            <person name="Yoshinaga Y."/>
            <person name="Zwiers L.-H."/>
            <person name="Turgeon B."/>
            <person name="Goodwin S."/>
            <person name="Spatafora J."/>
            <person name="Crous P."/>
            <person name="Grigoriev I."/>
        </authorList>
    </citation>
    <scope>NUCLEOTIDE SEQUENCE [LARGE SCALE GENOMIC DNA]</scope>
    <source>
        <strain evidence="3">CBS 304.66</strain>
    </source>
</reference>
<keyword evidence="3" id="KW-1185">Reference proteome</keyword>
<proteinExistence type="predicted"/>
<dbReference type="Pfam" id="PF01738">
    <property type="entry name" value="DLH"/>
    <property type="match status" value="1"/>
</dbReference>
<dbReference type="PANTHER" id="PTHR17630:SF55">
    <property type="entry name" value="DIENELACTONE HYDROLASE FAMILY PROTEIN (AFU_ORTHOLOGUE AFUA_1G01900)"/>
    <property type="match status" value="1"/>
</dbReference>
<dbReference type="AlphaFoldDB" id="A0A9P4K1A7"/>
<dbReference type="InterPro" id="IPR029058">
    <property type="entry name" value="AB_hydrolase_fold"/>
</dbReference>
<dbReference type="PANTHER" id="PTHR17630">
    <property type="entry name" value="DIENELACTONE HYDROLASE"/>
    <property type="match status" value="1"/>
</dbReference>
<evidence type="ECO:0000259" key="1">
    <source>
        <dbReference type="Pfam" id="PF01738"/>
    </source>
</evidence>
<dbReference type="Proteomes" id="UP000800093">
    <property type="component" value="Unassembled WGS sequence"/>
</dbReference>